<feature type="signal peptide" evidence="1">
    <location>
        <begin position="1"/>
        <end position="24"/>
    </location>
</feature>
<dbReference type="Proteomes" id="UP001596997">
    <property type="component" value="Unassembled WGS sequence"/>
</dbReference>
<dbReference type="InterPro" id="IPR029058">
    <property type="entry name" value="AB_hydrolase_fold"/>
</dbReference>
<accession>A0ABW3I4B7</accession>
<name>A0ABW3I4B7_9FLAO</name>
<dbReference type="RefSeq" id="WP_377716022.1">
    <property type="nucleotide sequence ID" value="NZ_JBHTJM010000009.1"/>
</dbReference>
<dbReference type="InterPro" id="IPR000801">
    <property type="entry name" value="Esterase-like"/>
</dbReference>
<keyword evidence="2" id="KW-0378">Hydrolase</keyword>
<dbReference type="InterPro" id="IPR011990">
    <property type="entry name" value="TPR-like_helical_dom_sf"/>
</dbReference>
<dbReference type="Gene3D" id="1.25.40.10">
    <property type="entry name" value="Tetratricopeptide repeat domain"/>
    <property type="match status" value="1"/>
</dbReference>
<dbReference type="SUPFAM" id="SSF48452">
    <property type="entry name" value="TPR-like"/>
    <property type="match status" value="1"/>
</dbReference>
<dbReference type="SUPFAM" id="SSF53474">
    <property type="entry name" value="alpha/beta-Hydrolases"/>
    <property type="match status" value="1"/>
</dbReference>
<comment type="caution">
    <text evidence="2">The sequence shown here is derived from an EMBL/GenBank/DDBJ whole genome shotgun (WGS) entry which is preliminary data.</text>
</comment>
<gene>
    <name evidence="2" type="ORF">ACFQ1O_10720</name>
</gene>
<dbReference type="EMBL" id="JBHTJM010000009">
    <property type="protein sequence ID" value="MFD0964477.1"/>
    <property type="molecule type" value="Genomic_DNA"/>
</dbReference>
<proteinExistence type="predicted"/>
<evidence type="ECO:0000313" key="2">
    <source>
        <dbReference type="EMBL" id="MFD0964477.1"/>
    </source>
</evidence>
<dbReference type="Gene3D" id="3.40.50.1820">
    <property type="entry name" value="alpha/beta hydrolase"/>
    <property type="match status" value="1"/>
</dbReference>
<dbReference type="GO" id="GO:0016787">
    <property type="term" value="F:hydrolase activity"/>
    <property type="evidence" value="ECO:0007669"/>
    <property type="project" value="UniProtKB-KW"/>
</dbReference>
<keyword evidence="1" id="KW-0732">Signal</keyword>
<keyword evidence="3" id="KW-1185">Reference proteome</keyword>
<dbReference type="Pfam" id="PF00756">
    <property type="entry name" value="Esterase"/>
    <property type="match status" value="1"/>
</dbReference>
<feature type="chain" id="PRO_5046990692" evidence="1">
    <location>
        <begin position="25"/>
        <end position="381"/>
    </location>
</feature>
<reference evidence="3" key="1">
    <citation type="journal article" date="2019" name="Int. J. Syst. Evol. Microbiol.">
        <title>The Global Catalogue of Microorganisms (GCM) 10K type strain sequencing project: providing services to taxonomists for standard genome sequencing and annotation.</title>
        <authorList>
            <consortium name="The Broad Institute Genomics Platform"/>
            <consortium name="The Broad Institute Genome Sequencing Center for Infectious Disease"/>
            <person name="Wu L."/>
            <person name="Ma J."/>
        </authorList>
    </citation>
    <scope>NUCLEOTIDE SEQUENCE [LARGE SCALE GENOMIC DNA]</scope>
    <source>
        <strain evidence="3">CCUG 62114</strain>
    </source>
</reference>
<organism evidence="2 3">
    <name type="scientific">Pseudofulvibacter geojedonensis</name>
    <dbReference type="NCBI Taxonomy" id="1123758"/>
    <lineage>
        <taxon>Bacteria</taxon>
        <taxon>Pseudomonadati</taxon>
        <taxon>Bacteroidota</taxon>
        <taxon>Flavobacteriia</taxon>
        <taxon>Flavobacteriales</taxon>
        <taxon>Flavobacteriaceae</taxon>
        <taxon>Pseudofulvibacter</taxon>
    </lineage>
</organism>
<protein>
    <submittedName>
        <fullName evidence="2">Alpha/beta hydrolase</fullName>
    </submittedName>
</protein>
<evidence type="ECO:0000313" key="3">
    <source>
        <dbReference type="Proteomes" id="UP001596997"/>
    </source>
</evidence>
<evidence type="ECO:0000256" key="1">
    <source>
        <dbReference type="SAM" id="SignalP"/>
    </source>
</evidence>
<sequence>MKKINLLIAFLLTSILTFSQASLAEIDGPEGKVQLKIQLPRDYEANADTMYPVIVVLDGDYLFNPIAGIVDYYSYWDEMPDAIVVGIKQLETKENDFLCDDLNGLPDGTGAAFFEFVTLELFNFLDNNYRTVPFRIIAGHGESANFLNFYLFQEKPFFNGYISLSPSFTPKMEVRLKEQLEATENDIFYTLATAEDDRKKSKNSIASLHGQLKTISNELFHYNYNYFPKKSHYELVAHSIPSAIENIFEKYKPISKREYKEEILGYDEGTAYDYLVKKYETIETLYGIEKQIRLNDFNAAEAAIKKNEDWEALELLGKLAKKEYPETMLGLYYIAQFYENTEEPKKAMKAYQNAFTMEPIGRLTKDDMLHYADMIKADFGY</sequence>